<dbReference type="SUPFAM" id="SSF50405">
    <property type="entry name" value="Actin-crosslinking proteins"/>
    <property type="match status" value="1"/>
</dbReference>
<feature type="domain" description="DUF569" evidence="1">
    <location>
        <begin position="1"/>
        <end position="150"/>
    </location>
</feature>
<gene>
    <name evidence="3" type="ORF">BRADI_3g07929v3</name>
</gene>
<feature type="domain" description="DUF569" evidence="2">
    <location>
        <begin position="189"/>
        <end position="251"/>
    </location>
</feature>
<reference evidence="3 4" key="1">
    <citation type="journal article" date="2010" name="Nature">
        <title>Genome sequencing and analysis of the model grass Brachypodium distachyon.</title>
        <authorList>
            <consortium name="International Brachypodium Initiative"/>
        </authorList>
    </citation>
    <scope>NUCLEOTIDE SEQUENCE [LARGE SCALE GENOMIC DNA]</scope>
    <source>
        <strain evidence="3 4">Bd21</strain>
    </source>
</reference>
<dbReference type="Pfam" id="PF22932">
    <property type="entry name" value="Ubiq_DUF_assoc"/>
    <property type="match status" value="1"/>
</dbReference>
<dbReference type="InParanoid" id="A0A0Q3PX40"/>
<evidence type="ECO:0000313" key="4">
    <source>
        <dbReference type="EnsemblPlants" id="KQJ93993"/>
    </source>
</evidence>
<dbReference type="PANTHER" id="PTHR31205:SF72">
    <property type="entry name" value="DUF569 DOMAIN-CONTAINING PROTEIN"/>
    <property type="match status" value="1"/>
</dbReference>
<dbReference type="Pfam" id="PF04601">
    <property type="entry name" value="DUF569"/>
    <property type="match status" value="1"/>
</dbReference>
<reference evidence="4" key="3">
    <citation type="submission" date="2018-08" db="UniProtKB">
        <authorList>
            <consortium name="EnsemblPlants"/>
        </authorList>
    </citation>
    <scope>IDENTIFICATION</scope>
    <source>
        <strain evidence="4">cv. Bd21</strain>
    </source>
</reference>
<dbReference type="EMBL" id="CM000882">
    <property type="protein sequence ID" value="KQJ93993.1"/>
    <property type="molecule type" value="Genomic_DNA"/>
</dbReference>
<dbReference type="EMBL" id="CM000882">
    <property type="protein sequence ID" value="PNT66159.1"/>
    <property type="molecule type" value="Genomic_DNA"/>
</dbReference>
<dbReference type="CDD" id="cd23340">
    <property type="entry name" value="beta-trefoil_FSCN_ACP-like"/>
    <property type="match status" value="1"/>
</dbReference>
<dbReference type="Gramene" id="PNT66159">
    <property type="protein sequence ID" value="PNT66159"/>
    <property type="gene ID" value="BRADI_3g07929v3"/>
</dbReference>
<name>A0A0Q3PX40_BRADI</name>
<accession>A0A0Q3PX40</accession>
<evidence type="ECO:0000313" key="3">
    <source>
        <dbReference type="EMBL" id="KQJ93993.1"/>
    </source>
</evidence>
<dbReference type="EnsemblPlants" id="PNT66159">
    <property type="protein sequence ID" value="PNT66159"/>
    <property type="gene ID" value="BRADI_3g07929v3"/>
</dbReference>
<dbReference type="EnsemblPlants" id="KQJ93993">
    <property type="protein sequence ID" value="KQJ93993"/>
    <property type="gene ID" value="BRADI_3g07929v3"/>
</dbReference>
<reference evidence="3" key="2">
    <citation type="submission" date="2017-06" db="EMBL/GenBank/DDBJ databases">
        <title>WGS assembly of Brachypodium distachyon.</title>
        <authorList>
            <consortium name="The International Brachypodium Initiative"/>
            <person name="Lucas S."/>
            <person name="Harmon-Smith M."/>
            <person name="Lail K."/>
            <person name="Tice H."/>
            <person name="Grimwood J."/>
            <person name="Bruce D."/>
            <person name="Barry K."/>
            <person name="Shu S."/>
            <person name="Lindquist E."/>
            <person name="Wang M."/>
            <person name="Pitluck S."/>
            <person name="Vogel J.P."/>
            <person name="Garvin D.F."/>
            <person name="Mockler T.C."/>
            <person name="Schmutz J."/>
            <person name="Rokhsar D."/>
            <person name="Bevan M.W."/>
        </authorList>
    </citation>
    <scope>NUCLEOTIDE SEQUENCE</scope>
    <source>
        <strain evidence="3">Bd21</strain>
    </source>
</reference>
<dbReference type="InterPro" id="IPR007679">
    <property type="entry name" value="DUF569"/>
</dbReference>
<dbReference type="FunCoup" id="A0A0Q3PX40">
    <property type="interactions" value="370"/>
</dbReference>
<dbReference type="STRING" id="15368.A0A0Q3PX40"/>
<dbReference type="InterPro" id="IPR008999">
    <property type="entry name" value="Actin-crosslinking"/>
</dbReference>
<dbReference type="Gramene" id="KQJ93993">
    <property type="protein sequence ID" value="KQJ93993"/>
    <property type="gene ID" value="BRADI_3g07929v3"/>
</dbReference>
<keyword evidence="5" id="KW-1185">Reference proteome</keyword>
<sequence length="253" mass="28869">MDQFLDGHHVRLRSLELGTYLHAAADGIDVCLDPDRASVNSAWTVHLRQGDHANDYLLLPHSVAFGRYLAAAATNERAPWGQRGFRFEQREFDEPEAGEIMWQVIRPGSFVLLRHVSARLLHHNGRRRFNWNSGVTVDNFENMSTMMIWVVEPIPPSQVYPGVLAPLNEHLSSPQFVCFLFGREPPPLRVIWFKRANADGTFNEDGNSSYRLMYQLILRLDIVEFIMSVRAGRYARLTPMIANLPHGTETLST</sequence>
<dbReference type="Proteomes" id="UP000008810">
    <property type="component" value="Chromosome 3"/>
</dbReference>
<dbReference type="InterPro" id="IPR054726">
    <property type="entry name" value="Ubiq_DUF569-assoc"/>
</dbReference>
<protein>
    <submittedName>
        <fullName evidence="3 4">Uncharacterized protein</fullName>
    </submittedName>
</protein>
<proteinExistence type="predicted"/>
<evidence type="ECO:0000313" key="5">
    <source>
        <dbReference type="Proteomes" id="UP000008810"/>
    </source>
</evidence>
<dbReference type="PANTHER" id="PTHR31205">
    <property type="entry name" value="ACTIN CROSS-LINKING PROTEIN (DUF569)"/>
    <property type="match status" value="1"/>
</dbReference>
<dbReference type="AlphaFoldDB" id="A0A0Q3PX40"/>
<evidence type="ECO:0000259" key="2">
    <source>
        <dbReference type="Pfam" id="PF22932"/>
    </source>
</evidence>
<dbReference type="OrthoDB" id="617902at2759"/>
<evidence type="ECO:0000259" key="1">
    <source>
        <dbReference type="Pfam" id="PF04601"/>
    </source>
</evidence>
<organism evidence="3">
    <name type="scientific">Brachypodium distachyon</name>
    <name type="common">Purple false brome</name>
    <name type="synonym">Trachynia distachya</name>
    <dbReference type="NCBI Taxonomy" id="15368"/>
    <lineage>
        <taxon>Eukaryota</taxon>
        <taxon>Viridiplantae</taxon>
        <taxon>Streptophyta</taxon>
        <taxon>Embryophyta</taxon>
        <taxon>Tracheophyta</taxon>
        <taxon>Spermatophyta</taxon>
        <taxon>Magnoliopsida</taxon>
        <taxon>Liliopsida</taxon>
        <taxon>Poales</taxon>
        <taxon>Poaceae</taxon>
        <taxon>BOP clade</taxon>
        <taxon>Pooideae</taxon>
        <taxon>Stipodae</taxon>
        <taxon>Brachypodieae</taxon>
        <taxon>Brachypodium</taxon>
    </lineage>
</organism>